<sequence length="682" mass="76861">MELLSPIDTIKGVGEKTTKLLNKLGVYTIEDILLFFPRTYLIYPEISIPNPDSVNSLISIAGRIKTSPKVFRSKSRIDVLSATAFVGDIPVDLVWFNSNYLKSSLEPGKVYVFYGRLVFDKNRYKISQPLIFETEKYEELRNQIQPIYHLTKGLSNNLVLKSVKVALDNCKLPEKRLPDEIEDKNNFLTYSQALKTYHFPENFDELVKARKRLAYEEMFFFILNSRLQEDKSVSYPNNFKISHHSQTDDFRNSLQFALTGDQDKVLNDILSDIQGEYVTQRLIQGDVGSGKTIVAFLAMLDVALSGYQAAIMAPTEVLAKQHYEGFVKWVENAGLNIPVALFTGSMKASEKKAMTKLVAENDSCLIVGTHALISEGREFGNLALVITDEQHRFGVQQRDKLSSKGEHPHIIVMSATPIPRTLAMILYGNMHVSAIKELPANRLPIKTCVIKESMRKTAYKFVSDEIAKGHQVYIICPLVEASETTEAQNVTDYSKKLNEYFDGAYSIGVLHGKMKPADKNQVMEDFANHKTQILVSTTVVEVGVNVPNATVMMIENANRFGLAALHQLRGRVGRGSAQSYCILMNSSSDNRESERLNIMLKSNDGFYIAREDLKLRGPGDMFGVRQSGEFSFKVADIYQDADELEMASQDVEELLKKDPSLDNHPKLRSTLNSFLTNQFYVL</sequence>
<dbReference type="SUPFAM" id="SSF50249">
    <property type="entry name" value="Nucleic acid-binding proteins"/>
    <property type="match status" value="1"/>
</dbReference>
<comment type="similarity">
    <text evidence="1 15">Belongs to the helicase family. RecG subfamily.</text>
</comment>
<evidence type="ECO:0000256" key="13">
    <source>
        <dbReference type="ARBA" id="ARBA00034808"/>
    </source>
</evidence>
<evidence type="ECO:0000256" key="12">
    <source>
        <dbReference type="ARBA" id="ARBA00034617"/>
    </source>
</evidence>
<dbReference type="SMART" id="SM00490">
    <property type="entry name" value="HELICc"/>
    <property type="match status" value="1"/>
</dbReference>
<name>A0A2G3DVB2_9FIRM</name>
<dbReference type="GO" id="GO:0006310">
    <property type="term" value="P:DNA recombination"/>
    <property type="evidence" value="ECO:0007669"/>
    <property type="project" value="UniProtKB-UniRule"/>
</dbReference>
<dbReference type="InterPro" id="IPR012340">
    <property type="entry name" value="NA-bd_OB-fold"/>
</dbReference>
<evidence type="ECO:0000256" key="8">
    <source>
        <dbReference type="ARBA" id="ARBA00023125"/>
    </source>
</evidence>
<dbReference type="Pfam" id="PF17191">
    <property type="entry name" value="RecG_wedge"/>
    <property type="match status" value="1"/>
</dbReference>
<evidence type="ECO:0000256" key="15">
    <source>
        <dbReference type="RuleBase" id="RU363016"/>
    </source>
</evidence>
<dbReference type="PROSITE" id="PS51192">
    <property type="entry name" value="HELICASE_ATP_BIND_1"/>
    <property type="match status" value="1"/>
</dbReference>
<dbReference type="CDD" id="cd04488">
    <property type="entry name" value="RecG_wedge_OBF"/>
    <property type="match status" value="1"/>
</dbReference>
<reference evidence="18 19" key="2">
    <citation type="submission" date="2017-10" db="EMBL/GenBank/DDBJ databases">
        <authorList>
            <person name="Banno H."/>
            <person name="Chua N.-H."/>
        </authorList>
    </citation>
    <scope>NUCLEOTIDE SEQUENCE [LARGE SCALE GENOMIC DNA]</scope>
    <source>
        <strain evidence="18 19">JK626</strain>
    </source>
</reference>
<dbReference type="GO" id="GO:0003677">
    <property type="term" value="F:DNA binding"/>
    <property type="evidence" value="ECO:0007669"/>
    <property type="project" value="UniProtKB-KW"/>
</dbReference>
<dbReference type="InterPro" id="IPR011545">
    <property type="entry name" value="DEAD/DEAH_box_helicase_dom"/>
</dbReference>
<evidence type="ECO:0000256" key="7">
    <source>
        <dbReference type="ARBA" id="ARBA00022840"/>
    </source>
</evidence>
<evidence type="ECO:0000259" key="17">
    <source>
        <dbReference type="PROSITE" id="PS51194"/>
    </source>
</evidence>
<evidence type="ECO:0000256" key="1">
    <source>
        <dbReference type="ARBA" id="ARBA00007504"/>
    </source>
</evidence>
<dbReference type="InterPro" id="IPR045562">
    <property type="entry name" value="RecG_dom3_C"/>
</dbReference>
<evidence type="ECO:0000256" key="11">
    <source>
        <dbReference type="ARBA" id="ARBA00023235"/>
    </source>
</evidence>
<keyword evidence="7 15" id="KW-0067">ATP-binding</keyword>
<feature type="domain" description="Helicase ATP-binding" evidence="16">
    <location>
        <begin position="272"/>
        <end position="435"/>
    </location>
</feature>
<dbReference type="NCBIfam" id="NF008168">
    <property type="entry name" value="PRK10917.2-2"/>
    <property type="match status" value="1"/>
</dbReference>
<evidence type="ECO:0000313" key="19">
    <source>
        <dbReference type="Proteomes" id="UP000225889"/>
    </source>
</evidence>
<dbReference type="GO" id="GO:0043138">
    <property type="term" value="F:3'-5' DNA helicase activity"/>
    <property type="evidence" value="ECO:0007669"/>
    <property type="project" value="UniProtKB-EC"/>
</dbReference>
<keyword evidence="6 15" id="KW-0347">Helicase</keyword>
<dbReference type="EMBL" id="PDYF01000011">
    <property type="protein sequence ID" value="PHU34997.1"/>
    <property type="molecule type" value="Genomic_DNA"/>
</dbReference>
<evidence type="ECO:0000313" key="18">
    <source>
        <dbReference type="EMBL" id="PHU34997.1"/>
    </source>
</evidence>
<dbReference type="Pfam" id="PF00270">
    <property type="entry name" value="DEAD"/>
    <property type="match status" value="1"/>
</dbReference>
<gene>
    <name evidence="18" type="ORF">CSX01_06580</name>
</gene>
<dbReference type="InterPro" id="IPR027417">
    <property type="entry name" value="P-loop_NTPase"/>
</dbReference>
<dbReference type="Gene3D" id="3.40.50.300">
    <property type="entry name" value="P-loop containing nucleotide triphosphate hydrolases"/>
    <property type="match status" value="2"/>
</dbReference>
<dbReference type="GO" id="GO:0005524">
    <property type="term" value="F:ATP binding"/>
    <property type="evidence" value="ECO:0007669"/>
    <property type="project" value="UniProtKB-KW"/>
</dbReference>
<keyword evidence="9 15" id="KW-0233">DNA recombination</keyword>
<dbReference type="Pfam" id="PF00271">
    <property type="entry name" value="Helicase_C"/>
    <property type="match status" value="1"/>
</dbReference>
<dbReference type="InterPro" id="IPR004609">
    <property type="entry name" value="ATP-dep_DNA_helicase_RecG"/>
</dbReference>
<evidence type="ECO:0000259" key="16">
    <source>
        <dbReference type="PROSITE" id="PS51192"/>
    </source>
</evidence>
<feature type="domain" description="Helicase C-terminal" evidence="17">
    <location>
        <begin position="454"/>
        <end position="614"/>
    </location>
</feature>
<dbReference type="AlphaFoldDB" id="A0A2G3DVB2"/>
<evidence type="ECO:0000256" key="3">
    <source>
        <dbReference type="ARBA" id="ARBA00022741"/>
    </source>
</evidence>
<dbReference type="InterPro" id="IPR033454">
    <property type="entry name" value="RecG_wedge"/>
</dbReference>
<evidence type="ECO:0000256" key="4">
    <source>
        <dbReference type="ARBA" id="ARBA00022763"/>
    </source>
</evidence>
<evidence type="ECO:0000256" key="2">
    <source>
        <dbReference type="ARBA" id="ARBA00017846"/>
    </source>
</evidence>
<dbReference type="InterPro" id="IPR047112">
    <property type="entry name" value="RecG/Mfd"/>
</dbReference>
<comment type="function">
    <text evidence="15">Plays a critical role in recombination and DNA repair. Helps process Holliday junction intermediates to mature products by catalyzing branch migration. Has replication fork regression activity, unwinds stalled or blocked replication forks to make a HJ that can be resolved. Has a DNA unwinding activity characteristic of a DNA helicase with 3'-5' polarity.</text>
</comment>
<accession>A0A2G3DVB2</accession>
<comment type="catalytic activity">
    <reaction evidence="14 15">
        <text>ATP + H2O = ADP + phosphate + H(+)</text>
        <dbReference type="Rhea" id="RHEA:13065"/>
        <dbReference type="ChEBI" id="CHEBI:15377"/>
        <dbReference type="ChEBI" id="CHEBI:15378"/>
        <dbReference type="ChEBI" id="CHEBI:30616"/>
        <dbReference type="ChEBI" id="CHEBI:43474"/>
        <dbReference type="ChEBI" id="CHEBI:456216"/>
        <dbReference type="EC" id="5.6.2.4"/>
    </reaction>
</comment>
<dbReference type="SUPFAM" id="SSF52540">
    <property type="entry name" value="P-loop containing nucleoside triphosphate hydrolases"/>
    <property type="match status" value="2"/>
</dbReference>
<evidence type="ECO:0000256" key="10">
    <source>
        <dbReference type="ARBA" id="ARBA00023204"/>
    </source>
</evidence>
<dbReference type="PANTHER" id="PTHR47964:SF1">
    <property type="entry name" value="ATP-DEPENDENT DNA HELICASE HOMOLOG RECG, CHLOROPLASTIC"/>
    <property type="match status" value="1"/>
</dbReference>
<dbReference type="Pfam" id="PF19833">
    <property type="entry name" value="RecG_dom3_C"/>
    <property type="match status" value="1"/>
</dbReference>
<dbReference type="GO" id="GO:0006281">
    <property type="term" value="P:DNA repair"/>
    <property type="evidence" value="ECO:0007669"/>
    <property type="project" value="UniProtKB-UniRule"/>
</dbReference>
<dbReference type="PANTHER" id="PTHR47964">
    <property type="entry name" value="ATP-DEPENDENT DNA HELICASE HOMOLOG RECG, CHLOROPLASTIC"/>
    <property type="match status" value="1"/>
</dbReference>
<keyword evidence="10 15" id="KW-0234">DNA repair</keyword>
<dbReference type="NCBIfam" id="TIGR00643">
    <property type="entry name" value="recG"/>
    <property type="match status" value="1"/>
</dbReference>
<organism evidence="18 19">
    <name type="scientific">Pseudobutyrivibrio ruminis</name>
    <dbReference type="NCBI Taxonomy" id="46206"/>
    <lineage>
        <taxon>Bacteria</taxon>
        <taxon>Bacillati</taxon>
        <taxon>Bacillota</taxon>
        <taxon>Clostridia</taxon>
        <taxon>Lachnospirales</taxon>
        <taxon>Lachnospiraceae</taxon>
        <taxon>Pseudobutyrivibrio</taxon>
    </lineage>
</organism>
<dbReference type="CDD" id="cd17992">
    <property type="entry name" value="DEXHc_RecG"/>
    <property type="match status" value="1"/>
</dbReference>
<dbReference type="InterPro" id="IPR014001">
    <property type="entry name" value="Helicase_ATP-bd"/>
</dbReference>
<dbReference type="Proteomes" id="UP000225889">
    <property type="component" value="Unassembled WGS sequence"/>
</dbReference>
<keyword evidence="11" id="KW-0413">Isomerase</keyword>
<dbReference type="Gene3D" id="2.40.50.140">
    <property type="entry name" value="Nucleic acid-binding proteins"/>
    <property type="match status" value="1"/>
</dbReference>
<dbReference type="PROSITE" id="PS51194">
    <property type="entry name" value="HELICASE_CTER"/>
    <property type="match status" value="1"/>
</dbReference>
<dbReference type="InterPro" id="IPR001650">
    <property type="entry name" value="Helicase_C-like"/>
</dbReference>
<comment type="caution">
    <text evidence="18">The sequence shown here is derived from an EMBL/GenBank/DDBJ whole genome shotgun (WGS) entry which is preliminary data.</text>
</comment>
<dbReference type="RefSeq" id="WP_099391839.1">
    <property type="nucleotide sequence ID" value="NZ_PDYF01000011.1"/>
</dbReference>
<evidence type="ECO:0000256" key="6">
    <source>
        <dbReference type="ARBA" id="ARBA00022806"/>
    </source>
</evidence>
<keyword evidence="4 15" id="KW-0227">DNA damage</keyword>
<evidence type="ECO:0000256" key="5">
    <source>
        <dbReference type="ARBA" id="ARBA00022801"/>
    </source>
</evidence>
<dbReference type="SMART" id="SM00487">
    <property type="entry name" value="DEXDc"/>
    <property type="match status" value="1"/>
</dbReference>
<comment type="catalytic activity">
    <reaction evidence="12 15">
        <text>Couples ATP hydrolysis with the unwinding of duplex DNA by translocating in the 3'-5' direction.</text>
        <dbReference type="EC" id="5.6.2.4"/>
    </reaction>
</comment>
<reference evidence="18 19" key="1">
    <citation type="submission" date="2017-10" db="EMBL/GenBank/DDBJ databases">
        <title>Resolving the taxonomy of Roseburia spp., Eubacterium rectale and Agathobacter spp. through phylogenomic analysis.</title>
        <authorList>
            <person name="Sheridan P.O."/>
            <person name="Walker A.W."/>
            <person name="Duncan S.H."/>
            <person name="Scott K.P."/>
            <person name="Toole P.W.O."/>
            <person name="Luis P."/>
            <person name="Flint H.J."/>
        </authorList>
    </citation>
    <scope>NUCLEOTIDE SEQUENCE [LARGE SCALE GENOMIC DNA]</scope>
    <source>
        <strain evidence="18 19">JK626</strain>
    </source>
</reference>
<dbReference type="NCBIfam" id="NF008165">
    <property type="entry name" value="PRK10917.1-3"/>
    <property type="match status" value="1"/>
</dbReference>
<protein>
    <recommendedName>
        <fullName evidence="2 15">ATP-dependent DNA helicase RecG</fullName>
        <ecNumber evidence="13 15">5.6.2.4</ecNumber>
    </recommendedName>
</protein>
<evidence type="ECO:0000256" key="14">
    <source>
        <dbReference type="ARBA" id="ARBA00048988"/>
    </source>
</evidence>
<dbReference type="EC" id="5.6.2.4" evidence="13 15"/>
<dbReference type="GO" id="GO:0016887">
    <property type="term" value="F:ATP hydrolysis activity"/>
    <property type="evidence" value="ECO:0007669"/>
    <property type="project" value="RHEA"/>
</dbReference>
<keyword evidence="3 15" id="KW-0547">Nucleotide-binding</keyword>
<keyword evidence="5 15" id="KW-0378">Hydrolase</keyword>
<evidence type="ECO:0000256" key="9">
    <source>
        <dbReference type="ARBA" id="ARBA00023172"/>
    </source>
</evidence>
<keyword evidence="8" id="KW-0238">DNA-binding</keyword>
<proteinExistence type="inferred from homology"/>